<evidence type="ECO:0000259" key="1">
    <source>
        <dbReference type="PROSITE" id="PS50076"/>
    </source>
</evidence>
<dbReference type="GO" id="GO:0005783">
    <property type="term" value="C:endoplasmic reticulum"/>
    <property type="evidence" value="ECO:0007669"/>
    <property type="project" value="UniProtKB-ARBA"/>
</dbReference>
<dbReference type="AlphaFoldDB" id="A0A0K9PJL7"/>
<dbReference type="Gene3D" id="1.10.287.110">
    <property type="entry name" value="DnaJ domain"/>
    <property type="match status" value="1"/>
</dbReference>
<dbReference type="SUPFAM" id="SSF46565">
    <property type="entry name" value="Chaperone J-domain"/>
    <property type="match status" value="1"/>
</dbReference>
<dbReference type="Pfam" id="PF00226">
    <property type="entry name" value="DnaJ"/>
    <property type="match status" value="1"/>
</dbReference>
<evidence type="ECO:0000313" key="3">
    <source>
        <dbReference type="Proteomes" id="UP000036987"/>
    </source>
</evidence>
<dbReference type="InterPro" id="IPR001623">
    <property type="entry name" value="DnaJ_domain"/>
</dbReference>
<accession>A0A0K9PJL7</accession>
<organism evidence="2 3">
    <name type="scientific">Zostera marina</name>
    <name type="common">Eelgrass</name>
    <dbReference type="NCBI Taxonomy" id="29655"/>
    <lineage>
        <taxon>Eukaryota</taxon>
        <taxon>Viridiplantae</taxon>
        <taxon>Streptophyta</taxon>
        <taxon>Embryophyta</taxon>
        <taxon>Tracheophyta</taxon>
        <taxon>Spermatophyta</taxon>
        <taxon>Magnoliopsida</taxon>
        <taxon>Liliopsida</taxon>
        <taxon>Zosteraceae</taxon>
        <taxon>Zostera</taxon>
    </lineage>
</organism>
<dbReference type="InterPro" id="IPR036869">
    <property type="entry name" value="J_dom_sf"/>
</dbReference>
<sequence length="169" mass="19476">MCVHHINSYAMTSASNPKLKPSTFLKSFYLVSMTLKSQTLISLKGTNLVWRNYVVGGKKCCKRMVIAESSWQNHILWKDFYKILEVDYDATEETIRSNYIRLALKCHPDKKKGEESSTSKFQELNNAYQVLADPIKRKEYNKNLVSSSLVDFKALVLTCNGLGVRHWIF</sequence>
<dbReference type="Proteomes" id="UP000036987">
    <property type="component" value="Unassembled WGS sequence"/>
</dbReference>
<comment type="caution">
    <text evidence="2">The sequence shown here is derived from an EMBL/GenBank/DDBJ whole genome shotgun (WGS) entry which is preliminary data.</text>
</comment>
<protein>
    <recommendedName>
        <fullName evidence="1">J domain-containing protein</fullName>
    </recommendedName>
</protein>
<dbReference type="EMBL" id="LFYR01000839">
    <property type="protein sequence ID" value="KMZ68447.1"/>
    <property type="molecule type" value="Genomic_DNA"/>
</dbReference>
<dbReference type="PROSITE" id="PS50076">
    <property type="entry name" value="DNAJ_2"/>
    <property type="match status" value="1"/>
</dbReference>
<keyword evidence="3" id="KW-1185">Reference proteome</keyword>
<gene>
    <name evidence="2" type="ORF">ZOSMA_23G01040</name>
</gene>
<reference evidence="3" key="1">
    <citation type="journal article" date="2016" name="Nature">
        <title>The genome of the seagrass Zostera marina reveals angiosperm adaptation to the sea.</title>
        <authorList>
            <person name="Olsen J.L."/>
            <person name="Rouze P."/>
            <person name="Verhelst B."/>
            <person name="Lin Y.-C."/>
            <person name="Bayer T."/>
            <person name="Collen J."/>
            <person name="Dattolo E."/>
            <person name="De Paoli E."/>
            <person name="Dittami S."/>
            <person name="Maumus F."/>
            <person name="Michel G."/>
            <person name="Kersting A."/>
            <person name="Lauritano C."/>
            <person name="Lohaus R."/>
            <person name="Toepel M."/>
            <person name="Tonon T."/>
            <person name="Vanneste K."/>
            <person name="Amirebrahimi M."/>
            <person name="Brakel J."/>
            <person name="Bostroem C."/>
            <person name="Chovatia M."/>
            <person name="Grimwood J."/>
            <person name="Jenkins J.W."/>
            <person name="Jueterbock A."/>
            <person name="Mraz A."/>
            <person name="Stam W.T."/>
            <person name="Tice H."/>
            <person name="Bornberg-Bauer E."/>
            <person name="Green P.J."/>
            <person name="Pearson G.A."/>
            <person name="Procaccini G."/>
            <person name="Duarte C.M."/>
            <person name="Schmutz J."/>
            <person name="Reusch T.B.H."/>
            <person name="Van de Peer Y."/>
        </authorList>
    </citation>
    <scope>NUCLEOTIDE SEQUENCE [LARGE SCALE GENOMIC DNA]</scope>
    <source>
        <strain evidence="3">cv. Finnish</strain>
    </source>
</reference>
<dbReference type="GO" id="GO:0005634">
    <property type="term" value="C:nucleus"/>
    <property type="evidence" value="ECO:0000318"/>
    <property type="project" value="GO_Central"/>
</dbReference>
<dbReference type="CDD" id="cd06257">
    <property type="entry name" value="DnaJ"/>
    <property type="match status" value="1"/>
</dbReference>
<proteinExistence type="predicted"/>
<dbReference type="InterPro" id="IPR018253">
    <property type="entry name" value="DnaJ_domain_CS"/>
</dbReference>
<name>A0A0K9PJL7_ZOSMR</name>
<dbReference type="STRING" id="29655.A0A0K9PJL7"/>
<dbReference type="SMART" id="SM00271">
    <property type="entry name" value="DnaJ"/>
    <property type="match status" value="1"/>
</dbReference>
<dbReference type="PANTHER" id="PTHR45504:SF3">
    <property type="entry name" value="CHAPERONE DNAJ-DOMAIN SUPERFAMILY PROTEIN"/>
    <property type="match status" value="1"/>
</dbReference>
<dbReference type="OrthoDB" id="10250354at2759"/>
<feature type="domain" description="J" evidence="1">
    <location>
        <begin position="79"/>
        <end position="144"/>
    </location>
</feature>
<dbReference type="FunFam" id="1.10.287.110:FF:000052">
    <property type="entry name" value="Chaperone protein DNAj, putative"/>
    <property type="match status" value="1"/>
</dbReference>
<dbReference type="PANTHER" id="PTHR45504">
    <property type="entry name" value="CHAPERONE DNAJ-DOMAIN SUPERFAMILY PROTEIN"/>
    <property type="match status" value="1"/>
</dbReference>
<evidence type="ECO:0000313" key="2">
    <source>
        <dbReference type="EMBL" id="KMZ68447.1"/>
    </source>
</evidence>
<dbReference type="GO" id="GO:0005737">
    <property type="term" value="C:cytoplasm"/>
    <property type="evidence" value="ECO:0000318"/>
    <property type="project" value="GO_Central"/>
</dbReference>
<dbReference type="PRINTS" id="PR00625">
    <property type="entry name" value="JDOMAIN"/>
</dbReference>
<dbReference type="PROSITE" id="PS00636">
    <property type="entry name" value="DNAJ_1"/>
    <property type="match status" value="1"/>
</dbReference>